<gene>
    <name evidence="1" type="ORF">FD33_GL001046</name>
</gene>
<dbReference type="Gene3D" id="3.40.50.1820">
    <property type="entry name" value="alpha/beta hydrolase"/>
    <property type="match status" value="1"/>
</dbReference>
<dbReference type="PANTHER" id="PTHR48098:SF1">
    <property type="entry name" value="DIACYLGLYCEROL ACYLTRANSFERASE_MYCOLYLTRANSFERASE AG85A"/>
    <property type="match status" value="1"/>
</dbReference>
<keyword evidence="2" id="KW-1185">Reference proteome</keyword>
<sequence>MQTNVSVILPDEIKFQQKIPTIWLFHGLGDNGTGWKRKTNLEQIVSKYEVAVVMPNMGRSFYTNSIYGNNYWDYLVKELIPQMREYFPLSCKPEFNYLIGNSMGGYGALKLAFKYPDWFSKVAFLSPVTDLSVVPSIMPDYQSVFGKDGISDRKNDLRYMSQNADASSLERIQWYQATGNKDFMRKQSDSFNEFLTTKIHLNITYSIEEGKHDWDYWNSEIEKVFLWLSLKRK</sequence>
<dbReference type="SUPFAM" id="SSF53474">
    <property type="entry name" value="alpha/beta-Hydrolases"/>
    <property type="match status" value="1"/>
</dbReference>
<dbReference type="PATRIC" id="fig|1122151.5.peg.1085"/>
<reference evidence="1 2" key="1">
    <citation type="journal article" date="2015" name="Genome Announc.">
        <title>Expanding the biotechnology potential of lactobacilli through comparative genomics of 213 strains and associated genera.</title>
        <authorList>
            <person name="Sun Z."/>
            <person name="Harris H.M."/>
            <person name="McCann A."/>
            <person name="Guo C."/>
            <person name="Argimon S."/>
            <person name="Zhang W."/>
            <person name="Yang X."/>
            <person name="Jeffery I.B."/>
            <person name="Cooney J.C."/>
            <person name="Kagawa T.F."/>
            <person name="Liu W."/>
            <person name="Song Y."/>
            <person name="Salvetti E."/>
            <person name="Wrobel A."/>
            <person name="Rasinkangas P."/>
            <person name="Parkhill J."/>
            <person name="Rea M.C."/>
            <person name="O'Sullivan O."/>
            <person name="Ritari J."/>
            <person name="Douillard F.P."/>
            <person name="Paul Ross R."/>
            <person name="Yang R."/>
            <person name="Briner A.E."/>
            <person name="Felis G.E."/>
            <person name="de Vos W.M."/>
            <person name="Barrangou R."/>
            <person name="Klaenhammer T.R."/>
            <person name="Caufield P.W."/>
            <person name="Cui Y."/>
            <person name="Zhang H."/>
            <person name="O'Toole P.W."/>
        </authorList>
    </citation>
    <scope>NUCLEOTIDE SEQUENCE [LARGE SCALE GENOMIC DNA]</scope>
    <source>
        <strain evidence="1 2">DSM 13238</strain>
    </source>
</reference>
<dbReference type="InterPro" id="IPR050583">
    <property type="entry name" value="Mycobacterial_A85_antigen"/>
</dbReference>
<protein>
    <submittedName>
        <fullName evidence="1">Acetylesterase</fullName>
    </submittedName>
</protein>
<name>A0A0R1PIC1_9LACO</name>
<dbReference type="InterPro" id="IPR000801">
    <property type="entry name" value="Esterase-like"/>
</dbReference>
<dbReference type="AlphaFoldDB" id="A0A0R1PIC1"/>
<dbReference type="Proteomes" id="UP000051908">
    <property type="component" value="Unassembled WGS sequence"/>
</dbReference>
<organism evidence="1 2">
    <name type="scientific">Companilactobacillus paralimentarius DSM 13238 = JCM 10415</name>
    <dbReference type="NCBI Taxonomy" id="1122151"/>
    <lineage>
        <taxon>Bacteria</taxon>
        <taxon>Bacillati</taxon>
        <taxon>Bacillota</taxon>
        <taxon>Bacilli</taxon>
        <taxon>Lactobacillales</taxon>
        <taxon>Lactobacillaceae</taxon>
        <taxon>Companilactobacillus</taxon>
    </lineage>
</organism>
<dbReference type="Pfam" id="PF00756">
    <property type="entry name" value="Esterase"/>
    <property type="match status" value="1"/>
</dbReference>
<dbReference type="PANTHER" id="PTHR48098">
    <property type="entry name" value="ENTEROCHELIN ESTERASE-RELATED"/>
    <property type="match status" value="1"/>
</dbReference>
<comment type="caution">
    <text evidence="1">The sequence shown here is derived from an EMBL/GenBank/DDBJ whole genome shotgun (WGS) entry which is preliminary data.</text>
</comment>
<dbReference type="EMBL" id="AZES01000018">
    <property type="protein sequence ID" value="KRL32102.1"/>
    <property type="molecule type" value="Genomic_DNA"/>
</dbReference>
<dbReference type="GO" id="GO:0016747">
    <property type="term" value="F:acyltransferase activity, transferring groups other than amino-acyl groups"/>
    <property type="evidence" value="ECO:0007669"/>
    <property type="project" value="TreeGrafter"/>
</dbReference>
<dbReference type="InterPro" id="IPR029058">
    <property type="entry name" value="AB_hydrolase_fold"/>
</dbReference>
<evidence type="ECO:0000313" key="1">
    <source>
        <dbReference type="EMBL" id="KRL32102.1"/>
    </source>
</evidence>
<evidence type="ECO:0000313" key="2">
    <source>
        <dbReference type="Proteomes" id="UP000051908"/>
    </source>
</evidence>
<proteinExistence type="predicted"/>
<accession>A0A0R1PIC1</accession>